<dbReference type="EMBL" id="CAJPIN010004464">
    <property type="protein sequence ID" value="CAG2056846.1"/>
    <property type="molecule type" value="Genomic_DNA"/>
</dbReference>
<gene>
    <name evidence="3" type="ORF">TPAB3V08_LOCUS3830</name>
</gene>
<organism evidence="3 4">
    <name type="scientific">Timema podura</name>
    <name type="common">Walking stick</name>
    <dbReference type="NCBI Taxonomy" id="61482"/>
    <lineage>
        <taxon>Eukaryota</taxon>
        <taxon>Metazoa</taxon>
        <taxon>Ecdysozoa</taxon>
        <taxon>Arthropoda</taxon>
        <taxon>Hexapoda</taxon>
        <taxon>Insecta</taxon>
        <taxon>Pterygota</taxon>
        <taxon>Neoptera</taxon>
        <taxon>Polyneoptera</taxon>
        <taxon>Phasmatodea</taxon>
        <taxon>Timematodea</taxon>
        <taxon>Timematoidea</taxon>
        <taxon>Timematidae</taxon>
        <taxon>Timema</taxon>
    </lineage>
</organism>
<dbReference type="PRINTS" id="PR00019">
    <property type="entry name" value="LEURICHRPT"/>
</dbReference>
<dbReference type="Pfam" id="PF13855">
    <property type="entry name" value="LRR_8"/>
    <property type="match status" value="5"/>
</dbReference>
<dbReference type="InterPro" id="IPR003591">
    <property type="entry name" value="Leu-rich_rpt_typical-subtyp"/>
</dbReference>
<dbReference type="Proteomes" id="UP001153148">
    <property type="component" value="Unassembled WGS sequence"/>
</dbReference>
<dbReference type="PROSITE" id="PS51450">
    <property type="entry name" value="LRR"/>
    <property type="match status" value="6"/>
</dbReference>
<dbReference type="InterPro" id="IPR032675">
    <property type="entry name" value="LRR_dom_sf"/>
</dbReference>
<dbReference type="InterPro" id="IPR050333">
    <property type="entry name" value="SLRP"/>
</dbReference>
<dbReference type="PANTHER" id="PTHR45712">
    <property type="entry name" value="AGAP008170-PA"/>
    <property type="match status" value="1"/>
</dbReference>
<dbReference type="SMART" id="SM00369">
    <property type="entry name" value="LRR_TYP"/>
    <property type="match status" value="20"/>
</dbReference>
<dbReference type="Gene3D" id="3.80.10.10">
    <property type="entry name" value="Ribonuclease Inhibitor"/>
    <property type="match status" value="6"/>
</dbReference>
<keyword evidence="1" id="KW-0433">Leucine-rich repeat</keyword>
<accession>A0ABN7NUW5</accession>
<evidence type="ECO:0000313" key="3">
    <source>
        <dbReference type="EMBL" id="CAG2056846.1"/>
    </source>
</evidence>
<feature type="non-terminal residue" evidence="3">
    <location>
        <position position="614"/>
    </location>
</feature>
<reference evidence="3" key="1">
    <citation type="submission" date="2021-03" db="EMBL/GenBank/DDBJ databases">
        <authorList>
            <person name="Tran Van P."/>
        </authorList>
    </citation>
    <scope>NUCLEOTIDE SEQUENCE</scope>
</reference>
<evidence type="ECO:0000256" key="2">
    <source>
        <dbReference type="ARBA" id="ARBA00022737"/>
    </source>
</evidence>
<dbReference type="PANTHER" id="PTHR45712:SF22">
    <property type="entry name" value="INSULIN-LIKE GROWTH FACTOR-BINDING PROTEIN COMPLEX ACID LABILE SUBUNIT"/>
    <property type="match status" value="1"/>
</dbReference>
<dbReference type="SMART" id="SM00365">
    <property type="entry name" value="LRR_SD22"/>
    <property type="match status" value="5"/>
</dbReference>
<dbReference type="InterPro" id="IPR001611">
    <property type="entry name" value="Leu-rich_rpt"/>
</dbReference>
<keyword evidence="2" id="KW-0677">Repeat</keyword>
<sequence>MSLQVLGNLTILNIDGHEFESLPTDAFGAGLVPNHLEKLHLTNGRLSVLPTESLAPLRKLKVLDLHGNHLKDLKKNQFRGLRDAEVLDLSFNNITKLDSSHLADLNKMSWCNLSNNAILELTRGTFARNTVLRVLNMSFNKLRRLDSNSFRGMRFIRRLYFNDNQISDVGRGTFGSVTRVGTVDLARNKITKIDYQMFYQLNFVEVPLHNMTGLKILNVSYNTLETIPRNTFPKLYELHTVDLSHNKLQSIWNGVFQSLFSLRFLNLSYNDMETIKVKEGIGNQIDLCRDRGLNPGPSAQKSNTLPFNHQGSTFGALHTLLEMDLSHNRISDINKASLARCASLRTLNLRNNSISQLFQLSLSLAHLDLSHNAISLITPLTTWPSMNSLLSLDLSYNLLGDSLERGAFSNLLTLQRLHLGGNNITQPPWESYISLSTLQYIYLQDNQLTHLHRGAFGRLPVVFELNLANNNIHNISERAFEGLLQLLILNLTSNNITSIPNGAFQGLVSLRTLDLSYNNLEKLDNKSNSLLEDCLSLERVNLSHNKISFVTRKTFPSSPWIPYRLQEIDLSHNVMPVITYDITVGTSKVEVLNLSYNLLNEVRKSEYFQQLLSL</sequence>
<comment type="caution">
    <text evidence="3">The sequence shown here is derived from an EMBL/GenBank/DDBJ whole genome shotgun (WGS) entry which is preliminary data.</text>
</comment>
<evidence type="ECO:0000256" key="1">
    <source>
        <dbReference type="ARBA" id="ARBA00022614"/>
    </source>
</evidence>
<protein>
    <submittedName>
        <fullName evidence="3">Uncharacterized protein</fullName>
    </submittedName>
</protein>
<dbReference type="SUPFAM" id="SSF52058">
    <property type="entry name" value="L domain-like"/>
    <property type="match status" value="2"/>
</dbReference>
<evidence type="ECO:0000313" key="4">
    <source>
        <dbReference type="Proteomes" id="UP001153148"/>
    </source>
</evidence>
<dbReference type="SMART" id="SM00364">
    <property type="entry name" value="LRR_BAC"/>
    <property type="match status" value="5"/>
</dbReference>
<name>A0ABN7NUW5_TIMPD</name>
<proteinExistence type="predicted"/>
<keyword evidence="4" id="KW-1185">Reference proteome</keyword>